<comment type="similarity">
    <text evidence="5">Belongs to the YqgF HJR family.</text>
</comment>
<dbReference type="CDD" id="cd16964">
    <property type="entry name" value="YqgF"/>
    <property type="match status" value="1"/>
</dbReference>
<dbReference type="RefSeq" id="WP_096329444.1">
    <property type="nucleotide sequence ID" value="NZ_FOMX01000003.1"/>
</dbReference>
<keyword evidence="1 5" id="KW-0963">Cytoplasm</keyword>
<evidence type="ECO:0000259" key="6">
    <source>
        <dbReference type="SMART" id="SM00732"/>
    </source>
</evidence>
<name>A0A1I1U743_9BACT</name>
<dbReference type="InterPro" id="IPR006641">
    <property type="entry name" value="YqgF/RNaseH-like_dom"/>
</dbReference>
<keyword evidence="2 5" id="KW-0690">Ribosome biogenesis</keyword>
<feature type="domain" description="YqgF/RNase H-like" evidence="6">
    <location>
        <begin position="1"/>
        <end position="106"/>
    </location>
</feature>
<dbReference type="Proteomes" id="UP000199400">
    <property type="component" value="Unassembled WGS sequence"/>
</dbReference>
<dbReference type="HAMAP" id="MF_00651">
    <property type="entry name" value="Nuclease_YqgF"/>
    <property type="match status" value="1"/>
</dbReference>
<dbReference type="GO" id="GO:0004518">
    <property type="term" value="F:nuclease activity"/>
    <property type="evidence" value="ECO:0007669"/>
    <property type="project" value="UniProtKB-KW"/>
</dbReference>
<keyword evidence="3 5" id="KW-0540">Nuclease</keyword>
<dbReference type="STRING" id="54.SAMN02745121_00945"/>
<dbReference type="Pfam" id="PF03652">
    <property type="entry name" value="RuvX"/>
    <property type="match status" value="1"/>
</dbReference>
<comment type="function">
    <text evidence="5">Could be a nuclease involved in processing of the 5'-end of pre-16S rRNA.</text>
</comment>
<proteinExistence type="inferred from homology"/>
<dbReference type="InterPro" id="IPR037027">
    <property type="entry name" value="YqgF/RNaseH-like_dom_sf"/>
</dbReference>
<evidence type="ECO:0000256" key="4">
    <source>
        <dbReference type="ARBA" id="ARBA00022801"/>
    </source>
</evidence>
<dbReference type="SUPFAM" id="SSF53098">
    <property type="entry name" value="Ribonuclease H-like"/>
    <property type="match status" value="1"/>
</dbReference>
<dbReference type="EMBL" id="FOMX01000003">
    <property type="protein sequence ID" value="SFD65388.1"/>
    <property type="molecule type" value="Genomic_DNA"/>
</dbReference>
<evidence type="ECO:0000313" key="8">
    <source>
        <dbReference type="Proteomes" id="UP000199400"/>
    </source>
</evidence>
<dbReference type="NCBIfam" id="TIGR00250">
    <property type="entry name" value="RNAse_H_YqgF"/>
    <property type="match status" value="1"/>
</dbReference>
<organism evidence="7 8">
    <name type="scientific">Nannocystis exedens</name>
    <dbReference type="NCBI Taxonomy" id="54"/>
    <lineage>
        <taxon>Bacteria</taxon>
        <taxon>Pseudomonadati</taxon>
        <taxon>Myxococcota</taxon>
        <taxon>Polyangia</taxon>
        <taxon>Nannocystales</taxon>
        <taxon>Nannocystaceae</taxon>
        <taxon>Nannocystis</taxon>
    </lineage>
</organism>
<dbReference type="PANTHER" id="PTHR33317:SF4">
    <property type="entry name" value="POLYNUCLEOTIDYL TRANSFERASE, RIBONUCLEASE H-LIKE SUPERFAMILY PROTEIN"/>
    <property type="match status" value="1"/>
</dbReference>
<keyword evidence="4 5" id="KW-0378">Hydrolase</keyword>
<evidence type="ECO:0000256" key="3">
    <source>
        <dbReference type="ARBA" id="ARBA00022722"/>
    </source>
</evidence>
<dbReference type="GO" id="GO:0005829">
    <property type="term" value="C:cytosol"/>
    <property type="evidence" value="ECO:0007669"/>
    <property type="project" value="TreeGrafter"/>
</dbReference>
<keyword evidence="8" id="KW-1185">Reference proteome</keyword>
<accession>A0A1I1U743</accession>
<dbReference type="InterPro" id="IPR005227">
    <property type="entry name" value="YqgF"/>
</dbReference>
<evidence type="ECO:0000256" key="1">
    <source>
        <dbReference type="ARBA" id="ARBA00022490"/>
    </source>
</evidence>
<evidence type="ECO:0000256" key="2">
    <source>
        <dbReference type="ARBA" id="ARBA00022517"/>
    </source>
</evidence>
<dbReference type="GO" id="GO:0000967">
    <property type="term" value="P:rRNA 5'-end processing"/>
    <property type="evidence" value="ECO:0007669"/>
    <property type="project" value="UniProtKB-UniRule"/>
</dbReference>
<evidence type="ECO:0000256" key="5">
    <source>
        <dbReference type="HAMAP-Rule" id="MF_00651"/>
    </source>
</evidence>
<comment type="subcellular location">
    <subcellularLocation>
        <location evidence="5">Cytoplasm</location>
    </subcellularLocation>
</comment>
<dbReference type="InterPro" id="IPR012337">
    <property type="entry name" value="RNaseH-like_sf"/>
</dbReference>
<protein>
    <recommendedName>
        <fullName evidence="5">Putative pre-16S rRNA nuclease</fullName>
        <ecNumber evidence="5">3.1.-.-</ecNumber>
    </recommendedName>
</protein>
<dbReference type="Gene3D" id="3.30.420.140">
    <property type="entry name" value="YqgF/RNase H-like domain"/>
    <property type="match status" value="1"/>
</dbReference>
<dbReference type="SMART" id="SM00732">
    <property type="entry name" value="YqgFc"/>
    <property type="match status" value="1"/>
</dbReference>
<dbReference type="GO" id="GO:0016788">
    <property type="term" value="F:hydrolase activity, acting on ester bonds"/>
    <property type="evidence" value="ECO:0007669"/>
    <property type="project" value="UniProtKB-UniRule"/>
</dbReference>
<evidence type="ECO:0000313" key="7">
    <source>
        <dbReference type="EMBL" id="SFD65388.1"/>
    </source>
</evidence>
<dbReference type="OrthoDB" id="9796140at2"/>
<dbReference type="PANTHER" id="PTHR33317">
    <property type="entry name" value="POLYNUCLEOTIDYL TRANSFERASE, RIBONUCLEASE H-LIKE SUPERFAMILY PROTEIN"/>
    <property type="match status" value="1"/>
</dbReference>
<dbReference type="AlphaFoldDB" id="A0A1I1U743"/>
<reference evidence="8" key="1">
    <citation type="submission" date="2016-10" db="EMBL/GenBank/DDBJ databases">
        <authorList>
            <person name="Varghese N."/>
            <person name="Submissions S."/>
        </authorList>
    </citation>
    <scope>NUCLEOTIDE SEQUENCE [LARGE SCALE GENOMIC DNA]</scope>
    <source>
        <strain evidence="8">ATCC 25963</strain>
    </source>
</reference>
<sequence length="151" mass="15810">MRALGLDVGSKTIGVAVSDPSGTIASPRQVLTRRGHAEDAAAVAALARDLGASDVVVGLPLELDGSVGHRARQVQRFLAALEPALAALPGSPRACTWDERFSTAGAERALLQADVSRARRKQVIDAAAAQFILQGWLDGQRRKDMSGETGT</sequence>
<dbReference type="EC" id="3.1.-.-" evidence="5"/>
<gene>
    <name evidence="7" type="ORF">SAMN02745121_00945</name>
</gene>